<keyword evidence="3" id="KW-1185">Reference proteome</keyword>
<evidence type="ECO:0000313" key="2">
    <source>
        <dbReference type="EMBL" id="RDX74206.1"/>
    </source>
</evidence>
<dbReference type="InterPro" id="IPR050796">
    <property type="entry name" value="SCF_F-box_component"/>
</dbReference>
<accession>A0A371F7D5</accession>
<dbReference type="CDD" id="cd22157">
    <property type="entry name" value="F-box_AtFBW1-like"/>
    <property type="match status" value="1"/>
</dbReference>
<reference evidence="2" key="1">
    <citation type="submission" date="2018-05" db="EMBL/GenBank/DDBJ databases">
        <title>Draft genome of Mucuna pruriens seed.</title>
        <authorList>
            <person name="Nnadi N.E."/>
            <person name="Vos R."/>
            <person name="Hasami M.H."/>
            <person name="Devisetty U.K."/>
            <person name="Aguiy J.C."/>
        </authorList>
    </citation>
    <scope>NUCLEOTIDE SEQUENCE [LARGE SCALE GENOMIC DNA]</scope>
    <source>
        <strain evidence="2">JCA_2017</strain>
    </source>
</reference>
<proteinExistence type="predicted"/>
<comment type="caution">
    <text evidence="2">The sequence shown here is derived from an EMBL/GenBank/DDBJ whole genome shotgun (WGS) entry which is preliminary data.</text>
</comment>
<feature type="domain" description="F-box" evidence="1">
    <location>
        <begin position="19"/>
        <end position="69"/>
    </location>
</feature>
<dbReference type="OrthoDB" id="1425577at2759"/>
<dbReference type="Pfam" id="PF07734">
    <property type="entry name" value="FBA_1"/>
    <property type="match status" value="1"/>
</dbReference>
<dbReference type="InterPro" id="IPR017451">
    <property type="entry name" value="F-box-assoc_interact_dom"/>
</dbReference>
<dbReference type="Gene3D" id="1.20.1280.50">
    <property type="match status" value="1"/>
</dbReference>
<dbReference type="AlphaFoldDB" id="A0A371F7D5"/>
<dbReference type="SUPFAM" id="SSF81383">
    <property type="entry name" value="F-box domain"/>
    <property type="match status" value="1"/>
</dbReference>
<organism evidence="2 3">
    <name type="scientific">Mucuna pruriens</name>
    <name type="common">Velvet bean</name>
    <name type="synonym">Dolichos pruriens</name>
    <dbReference type="NCBI Taxonomy" id="157652"/>
    <lineage>
        <taxon>Eukaryota</taxon>
        <taxon>Viridiplantae</taxon>
        <taxon>Streptophyta</taxon>
        <taxon>Embryophyta</taxon>
        <taxon>Tracheophyta</taxon>
        <taxon>Spermatophyta</taxon>
        <taxon>Magnoliopsida</taxon>
        <taxon>eudicotyledons</taxon>
        <taxon>Gunneridae</taxon>
        <taxon>Pentapetalae</taxon>
        <taxon>rosids</taxon>
        <taxon>fabids</taxon>
        <taxon>Fabales</taxon>
        <taxon>Fabaceae</taxon>
        <taxon>Papilionoideae</taxon>
        <taxon>50 kb inversion clade</taxon>
        <taxon>NPAAA clade</taxon>
        <taxon>indigoferoid/millettioid clade</taxon>
        <taxon>Phaseoleae</taxon>
        <taxon>Mucuna</taxon>
    </lineage>
</organism>
<feature type="non-terminal residue" evidence="2">
    <location>
        <position position="1"/>
    </location>
</feature>
<dbReference type="InterPro" id="IPR006527">
    <property type="entry name" value="F-box-assoc_dom_typ1"/>
</dbReference>
<evidence type="ECO:0000313" key="3">
    <source>
        <dbReference type="Proteomes" id="UP000257109"/>
    </source>
</evidence>
<protein>
    <submittedName>
        <fullName evidence="2">F-box/kelch-repeat protein</fullName>
    </submittedName>
</protein>
<dbReference type="InterPro" id="IPR001810">
    <property type="entry name" value="F-box_dom"/>
</dbReference>
<dbReference type="STRING" id="157652.A0A371F7D5"/>
<dbReference type="EMBL" id="QJKJ01010252">
    <property type="protein sequence ID" value="RDX74206.1"/>
    <property type="molecule type" value="Genomic_DNA"/>
</dbReference>
<dbReference type="InterPro" id="IPR036047">
    <property type="entry name" value="F-box-like_dom_sf"/>
</dbReference>
<dbReference type="PROSITE" id="PS50181">
    <property type="entry name" value="FBOX"/>
    <property type="match status" value="1"/>
</dbReference>
<name>A0A371F7D5_MUCPR</name>
<dbReference type="Proteomes" id="UP000257109">
    <property type="component" value="Unassembled WGS sequence"/>
</dbReference>
<dbReference type="SMART" id="SM00256">
    <property type="entry name" value="FBOX"/>
    <property type="match status" value="1"/>
</dbReference>
<dbReference type="Pfam" id="PF00646">
    <property type="entry name" value="F-box"/>
    <property type="match status" value="1"/>
</dbReference>
<sequence length="388" mass="44314">MLNITVKGYRLLSSTGDRFPSLPVLPDELIIEILLRVSVRSLLQFKCVSKLWNTLISDPKFAKDHFRVSIADPNMAHQRLVSSGFIGPSKIRSFSTQLLFQNSPTPAQSHCFPTNANCRILGSCHGLLCLYDFRNGYVTLWNPSTRLQSERLPICGSFTYHGFGYDHLNDKYKLLLALKGDTVTKIYTFGPNSFTVIENFPRQETYPLGWQGKFLKGTLNWISKRKRGDPWVILSLDLGTETYGEILLPDGDCKYICKPVLDVLRNCLSVCFFDPIEIHWVLWLMKDYGVRDSWTKLTIIPCHLNHFYQPLCISEDGVVLLTTNCSELVLYNSNDGRFDYLKIKKNCGLHDRHIYYESLKIYLSSGLDGDLAKVSFESDFSKSSISKK</sequence>
<dbReference type="PANTHER" id="PTHR31672">
    <property type="entry name" value="BNACNNG10540D PROTEIN"/>
    <property type="match status" value="1"/>
</dbReference>
<dbReference type="PANTHER" id="PTHR31672:SF13">
    <property type="entry name" value="F-BOX PROTEIN CPR30-LIKE"/>
    <property type="match status" value="1"/>
</dbReference>
<gene>
    <name evidence="2" type="ORF">CR513_46070</name>
</gene>
<dbReference type="NCBIfam" id="TIGR01640">
    <property type="entry name" value="F_box_assoc_1"/>
    <property type="match status" value="1"/>
</dbReference>
<evidence type="ECO:0000259" key="1">
    <source>
        <dbReference type="PROSITE" id="PS50181"/>
    </source>
</evidence>